<name>A0ABY3MAJ0_9FLAO</name>
<dbReference type="EMBL" id="VSKN01000008">
    <property type="protein sequence ID" value="TYC12784.1"/>
    <property type="molecule type" value="Genomic_DNA"/>
</dbReference>
<protein>
    <submittedName>
        <fullName evidence="2">Uncharacterized protein</fullName>
    </submittedName>
</protein>
<evidence type="ECO:0000313" key="2">
    <source>
        <dbReference type="EMBL" id="TYC12784.1"/>
    </source>
</evidence>
<accession>A0ABY3MAJ0</accession>
<proteinExistence type="predicted"/>
<feature type="signal peptide" evidence="1">
    <location>
        <begin position="1"/>
        <end position="21"/>
    </location>
</feature>
<reference evidence="2 3" key="1">
    <citation type="submission" date="2019-08" db="EMBL/GenBank/DDBJ databases">
        <title>Genomes of Antarctic Bizionia species.</title>
        <authorList>
            <person name="Bowman J.P."/>
        </authorList>
    </citation>
    <scope>NUCLEOTIDE SEQUENCE [LARGE SCALE GENOMIC DNA]</scope>
    <source>
        <strain evidence="2 3">IC164</strain>
    </source>
</reference>
<evidence type="ECO:0000256" key="1">
    <source>
        <dbReference type="SAM" id="SignalP"/>
    </source>
</evidence>
<dbReference type="PROSITE" id="PS51257">
    <property type="entry name" value="PROKAR_LIPOPROTEIN"/>
    <property type="match status" value="1"/>
</dbReference>
<dbReference type="Proteomes" id="UP000323621">
    <property type="component" value="Unassembled WGS sequence"/>
</dbReference>
<comment type="caution">
    <text evidence="2">The sequence shown here is derived from an EMBL/GenBank/DDBJ whole genome shotgun (WGS) entry which is preliminary data.</text>
</comment>
<keyword evidence="3" id="KW-1185">Reference proteome</keyword>
<dbReference type="RefSeq" id="WP_148380925.1">
    <property type="nucleotide sequence ID" value="NZ_VSKN01000008.1"/>
</dbReference>
<keyword evidence="1" id="KW-0732">Signal</keyword>
<organism evidence="2 3">
    <name type="scientific">Bizionia gelidisalsuginis</name>
    <dbReference type="NCBI Taxonomy" id="291188"/>
    <lineage>
        <taxon>Bacteria</taxon>
        <taxon>Pseudomonadati</taxon>
        <taxon>Bacteroidota</taxon>
        <taxon>Flavobacteriia</taxon>
        <taxon>Flavobacteriales</taxon>
        <taxon>Flavobacteriaceae</taxon>
        <taxon>Bizionia</taxon>
    </lineage>
</organism>
<evidence type="ECO:0000313" key="3">
    <source>
        <dbReference type="Proteomes" id="UP000323621"/>
    </source>
</evidence>
<sequence length="207" mass="22972">MKANWCFSVLLLVLACIGVFRDDTVIPNQELVLEFNSAHVSANEAEKAIILVKKQLQELGVYAIQVHAESNGKYTITYYSASNVARIKKILGTPSSLSIDIANSNQPNSGIPLEKTSNHYHVDVYEITRNLDSQIDLKGTLVVNEKRDLERFNSPTFSSFLGQEYSNLTSETEAVAYKINTTIVHTLNKGLYTIPEVRAGPSYSRSA</sequence>
<gene>
    <name evidence="2" type="ORF">ES677_07495</name>
</gene>
<feature type="chain" id="PRO_5045817641" evidence="1">
    <location>
        <begin position="22"/>
        <end position="207"/>
    </location>
</feature>